<gene>
    <name evidence="3" type="ORF">M9979_01935</name>
</gene>
<dbReference type="SMART" id="SM00972">
    <property type="entry name" value="SCPU"/>
    <property type="match status" value="1"/>
</dbReference>
<evidence type="ECO:0000313" key="3">
    <source>
        <dbReference type="EMBL" id="MCP3733643.1"/>
    </source>
</evidence>
<dbReference type="Pfam" id="PF05229">
    <property type="entry name" value="SCPU"/>
    <property type="match status" value="1"/>
</dbReference>
<dbReference type="Proteomes" id="UP001139486">
    <property type="component" value="Unassembled WGS sequence"/>
</dbReference>
<protein>
    <submittedName>
        <fullName evidence="3">Spore coat protein U domain-containing protein</fullName>
    </submittedName>
</protein>
<keyword evidence="1" id="KW-0732">Signal</keyword>
<name>A0A9X2HMD3_9SPHN</name>
<organism evidence="3 4">
    <name type="scientific">Sphingomonas liriopis</name>
    <dbReference type="NCBI Taxonomy" id="2949094"/>
    <lineage>
        <taxon>Bacteria</taxon>
        <taxon>Pseudomonadati</taxon>
        <taxon>Pseudomonadota</taxon>
        <taxon>Alphaproteobacteria</taxon>
        <taxon>Sphingomonadales</taxon>
        <taxon>Sphingomonadaceae</taxon>
        <taxon>Sphingomonas</taxon>
    </lineage>
</organism>
<dbReference type="EMBL" id="JAMLDY010000002">
    <property type="protein sequence ID" value="MCP3733643.1"/>
    <property type="molecule type" value="Genomic_DNA"/>
</dbReference>
<feature type="domain" description="Spore coat protein U/FanG" evidence="2">
    <location>
        <begin position="26"/>
        <end position="160"/>
    </location>
</feature>
<reference evidence="3" key="1">
    <citation type="submission" date="2022-05" db="EMBL/GenBank/DDBJ databases">
        <title>Sphingomonas sp. strain RP10 Genome sequencing and assembly.</title>
        <authorList>
            <person name="Kim I."/>
        </authorList>
    </citation>
    <scope>NUCLEOTIDE SEQUENCE</scope>
    <source>
        <strain evidence="3">RP10</strain>
    </source>
</reference>
<feature type="signal peptide" evidence="1">
    <location>
        <begin position="1"/>
        <end position="25"/>
    </location>
</feature>
<comment type="caution">
    <text evidence="3">The sequence shown here is derived from an EMBL/GenBank/DDBJ whole genome shotgun (WGS) entry which is preliminary data.</text>
</comment>
<proteinExistence type="predicted"/>
<dbReference type="InterPro" id="IPR007893">
    <property type="entry name" value="Spore_coat_U/FanG"/>
</dbReference>
<evidence type="ECO:0000259" key="2">
    <source>
        <dbReference type="Pfam" id="PF05229"/>
    </source>
</evidence>
<dbReference type="AlphaFoldDB" id="A0A9X2HMD3"/>
<keyword evidence="3" id="KW-0167">Capsid protein</keyword>
<accession>A0A9X2HMD3</accession>
<feature type="chain" id="PRO_5040906464" evidence="1">
    <location>
        <begin position="26"/>
        <end position="347"/>
    </location>
</feature>
<keyword evidence="3" id="KW-0946">Virion</keyword>
<dbReference type="RefSeq" id="WP_254287652.1">
    <property type="nucleotide sequence ID" value="NZ_JAMLDY010000002.1"/>
</dbReference>
<evidence type="ECO:0000256" key="1">
    <source>
        <dbReference type="SAM" id="SignalP"/>
    </source>
</evidence>
<keyword evidence="4" id="KW-1185">Reference proteome</keyword>
<evidence type="ECO:0000313" key="4">
    <source>
        <dbReference type="Proteomes" id="UP001139486"/>
    </source>
</evidence>
<sequence length="347" mass="35181">MTYRGWVWRMAALAVAGGLAAPVMAAPACAPTAKVTTTAGPYSPAAISAAKVPAVPNSAGLVCDSTLVVLFGSNSVKATISSLNGMKLANGAARIAYIASADPGGTVPLTPGQPIEYMQNNVLNALGLLGGTAGTLPLYVKPTGGAAPAVGRYTDTITITWDWRICKGISALVCIGGYDVPTGVVKSEVTITLDVAPQDMTIALTSATTWDPVNGTTRPLAFPGSKGRTSLTVRNPDLVALDDGSIAIVYKVPAKASVALDGDGSGSATVVGFADGSPASGTTFSAATDVSYSADKVDQVTGTTNWSYAPVAGNRASEAAVTFVRFRPRGAMKAGTSFTLSVPYLVR</sequence>